<organism evidence="3 4">
    <name type="scientific">Bursaphelenchus okinawaensis</name>
    <dbReference type="NCBI Taxonomy" id="465554"/>
    <lineage>
        <taxon>Eukaryota</taxon>
        <taxon>Metazoa</taxon>
        <taxon>Ecdysozoa</taxon>
        <taxon>Nematoda</taxon>
        <taxon>Chromadorea</taxon>
        <taxon>Rhabditida</taxon>
        <taxon>Tylenchina</taxon>
        <taxon>Tylenchomorpha</taxon>
        <taxon>Aphelenchoidea</taxon>
        <taxon>Aphelenchoididae</taxon>
        <taxon>Bursaphelenchus</taxon>
    </lineage>
</organism>
<protein>
    <submittedName>
        <fullName evidence="3">Uncharacterized protein</fullName>
    </submittedName>
</protein>
<feature type="region of interest" description="Disordered" evidence="1">
    <location>
        <begin position="50"/>
        <end position="163"/>
    </location>
</feature>
<keyword evidence="4" id="KW-1185">Reference proteome</keyword>
<dbReference type="OrthoDB" id="10618165at2759"/>
<feature type="signal peptide" evidence="2">
    <location>
        <begin position="1"/>
        <end position="18"/>
    </location>
</feature>
<dbReference type="EMBL" id="CAJFDH010000003">
    <property type="protein sequence ID" value="CAD5215954.1"/>
    <property type="molecule type" value="Genomic_DNA"/>
</dbReference>
<dbReference type="Proteomes" id="UP000783686">
    <property type="component" value="Unassembled WGS sequence"/>
</dbReference>
<dbReference type="Proteomes" id="UP000614601">
    <property type="component" value="Unassembled WGS sequence"/>
</dbReference>
<evidence type="ECO:0000256" key="1">
    <source>
        <dbReference type="SAM" id="MobiDB-lite"/>
    </source>
</evidence>
<comment type="caution">
    <text evidence="3">The sequence shown here is derived from an EMBL/GenBank/DDBJ whole genome shotgun (WGS) entry which is preliminary data.</text>
</comment>
<dbReference type="EMBL" id="CAJFCW020000003">
    <property type="protein sequence ID" value="CAG9105079.1"/>
    <property type="molecule type" value="Genomic_DNA"/>
</dbReference>
<evidence type="ECO:0000256" key="2">
    <source>
        <dbReference type="SAM" id="SignalP"/>
    </source>
</evidence>
<accession>A0A811KM48</accession>
<evidence type="ECO:0000313" key="4">
    <source>
        <dbReference type="Proteomes" id="UP000614601"/>
    </source>
</evidence>
<feature type="chain" id="PRO_5036221064" evidence="2">
    <location>
        <begin position="19"/>
        <end position="176"/>
    </location>
</feature>
<name>A0A811KM48_9BILA</name>
<feature type="compositionally biased region" description="Low complexity" evidence="1">
    <location>
        <begin position="127"/>
        <end position="137"/>
    </location>
</feature>
<gene>
    <name evidence="3" type="ORF">BOKJ2_LOCUS6351</name>
</gene>
<feature type="compositionally biased region" description="Acidic residues" evidence="1">
    <location>
        <begin position="105"/>
        <end position="126"/>
    </location>
</feature>
<keyword evidence="2" id="KW-0732">Signal</keyword>
<feature type="compositionally biased region" description="Basic residues" evidence="1">
    <location>
        <begin position="83"/>
        <end position="98"/>
    </location>
</feature>
<sequence length="176" mass="19420">MKHLSILLLLTVTCYVVARPKLEEENLENGVGLSKMDSAEIESFQNVVDGPIQQIPESEDGNGAVEGSGEEEATTTTTTVAPRKTKSKKHKKHHRRRTTTTTEAPSEEYDSEEDDSNSNSDSEDTTPSESSEPTTSEAPEDSKENAEDFLDMAGPLPELNDFENQLNLKEVKFDES</sequence>
<evidence type="ECO:0000313" key="3">
    <source>
        <dbReference type="EMBL" id="CAD5215954.1"/>
    </source>
</evidence>
<dbReference type="AlphaFoldDB" id="A0A811KM48"/>
<proteinExistence type="predicted"/>
<reference evidence="3" key="1">
    <citation type="submission" date="2020-09" db="EMBL/GenBank/DDBJ databases">
        <authorList>
            <person name="Kikuchi T."/>
        </authorList>
    </citation>
    <scope>NUCLEOTIDE SEQUENCE</scope>
    <source>
        <strain evidence="3">SH1</strain>
    </source>
</reference>